<reference evidence="1" key="1">
    <citation type="submission" date="2023-06" db="EMBL/GenBank/DDBJ databases">
        <authorList>
            <person name="Kurt Z."/>
        </authorList>
    </citation>
    <scope>NUCLEOTIDE SEQUENCE</scope>
</reference>
<accession>A0AA86R4I6</accession>
<protein>
    <submittedName>
        <fullName evidence="2">Hypothetical_protein</fullName>
    </submittedName>
</protein>
<keyword evidence="3" id="KW-1185">Reference proteome</keyword>
<gene>
    <name evidence="2" type="ORF">HINF_LOCUS32482</name>
    <name evidence="1" type="ORF">HINF_LOCUS53349</name>
</gene>
<dbReference type="Proteomes" id="UP001642409">
    <property type="component" value="Unassembled WGS sequence"/>
</dbReference>
<organism evidence="1">
    <name type="scientific">Hexamita inflata</name>
    <dbReference type="NCBI Taxonomy" id="28002"/>
    <lineage>
        <taxon>Eukaryota</taxon>
        <taxon>Metamonada</taxon>
        <taxon>Diplomonadida</taxon>
        <taxon>Hexamitidae</taxon>
        <taxon>Hexamitinae</taxon>
        <taxon>Hexamita</taxon>
    </lineage>
</organism>
<dbReference type="EMBL" id="CATOUU010000994">
    <property type="protein sequence ID" value="CAI9965704.1"/>
    <property type="molecule type" value="Genomic_DNA"/>
</dbReference>
<evidence type="ECO:0000313" key="2">
    <source>
        <dbReference type="EMBL" id="CAL6029605.1"/>
    </source>
</evidence>
<evidence type="ECO:0000313" key="1">
    <source>
        <dbReference type="EMBL" id="CAI9965704.1"/>
    </source>
</evidence>
<dbReference type="EMBL" id="CAXDID020000111">
    <property type="protein sequence ID" value="CAL6029605.1"/>
    <property type="molecule type" value="Genomic_DNA"/>
</dbReference>
<name>A0AA86R4I6_9EUKA</name>
<evidence type="ECO:0000313" key="3">
    <source>
        <dbReference type="Proteomes" id="UP001642409"/>
    </source>
</evidence>
<comment type="caution">
    <text evidence="1">The sequence shown here is derived from an EMBL/GenBank/DDBJ whole genome shotgun (WGS) entry which is preliminary data.</text>
</comment>
<reference evidence="2 3" key="2">
    <citation type="submission" date="2024-07" db="EMBL/GenBank/DDBJ databases">
        <authorList>
            <person name="Akdeniz Z."/>
        </authorList>
    </citation>
    <scope>NUCLEOTIDE SEQUENCE [LARGE SCALE GENOMIC DNA]</scope>
</reference>
<sequence>MFRDTNGLTILDFLDVDNSGLSKPVNKRKLHARQSTVVCFSWLKKTALRRRVTPTQGNTVSQTNSVTDFHLVLTVWQIAAFILKKVELLQKCTFVVNSHVSFYFRLNRNSHQISLT</sequence>
<dbReference type="AlphaFoldDB" id="A0AA86R4I6"/>
<proteinExistence type="predicted"/>